<protein>
    <submittedName>
        <fullName evidence="5">Methyltransferase domain-containing protein</fullName>
    </submittedName>
</protein>
<keyword evidence="3" id="KW-0949">S-adenosyl-L-methionine</keyword>
<keyword evidence="6" id="KW-1185">Reference proteome</keyword>
<evidence type="ECO:0000256" key="1">
    <source>
        <dbReference type="ARBA" id="ARBA00022603"/>
    </source>
</evidence>
<dbReference type="InterPro" id="IPR041698">
    <property type="entry name" value="Methyltransf_25"/>
</dbReference>
<reference evidence="6" key="1">
    <citation type="submission" date="2016-11" db="EMBL/GenBank/DDBJ databases">
        <authorList>
            <person name="Varghese N."/>
            <person name="Submissions S."/>
        </authorList>
    </citation>
    <scope>NUCLEOTIDE SEQUENCE [LARGE SCALE GENOMIC DNA]</scope>
    <source>
        <strain evidence="6">DSM 9756</strain>
    </source>
</reference>
<dbReference type="Proteomes" id="UP000184076">
    <property type="component" value="Unassembled WGS sequence"/>
</dbReference>
<keyword evidence="2 5" id="KW-0808">Transferase</keyword>
<gene>
    <name evidence="5" type="ORF">SAMN02745206_01456</name>
</gene>
<keyword evidence="1 5" id="KW-0489">Methyltransferase</keyword>
<sequence length="219" mass="25825">MLGLQWENQNSGDCQMLKEIRRHVWDLKERFDRSPWKFRWLYRRGRTPWDTQITPPEVMEFIERTPPGRALDLGCGTGTNAVTLARHGWDVTGVDFAPEAIETARRKAARAGVQAAFHVADVTELDMLEGPFDYVLDIGCLFILDRERRKKYARNLERLTAPGGWYMLYAWMPRPWRGSVWGISPEEVEELIGRWFQKERVVVGEERGHPSAWYWYRRR</sequence>
<feature type="domain" description="Methyltransferase" evidence="4">
    <location>
        <begin position="71"/>
        <end position="164"/>
    </location>
</feature>
<accession>A0A1M4ZGH5</accession>
<dbReference type="AlphaFoldDB" id="A0A1M4ZGH5"/>
<dbReference type="SUPFAM" id="SSF53335">
    <property type="entry name" value="S-adenosyl-L-methionine-dependent methyltransferases"/>
    <property type="match status" value="1"/>
</dbReference>
<dbReference type="GO" id="GO:0032259">
    <property type="term" value="P:methylation"/>
    <property type="evidence" value="ECO:0007669"/>
    <property type="project" value="UniProtKB-KW"/>
</dbReference>
<name>A0A1M4ZGH5_9BACT</name>
<dbReference type="PANTHER" id="PTHR43464:SF19">
    <property type="entry name" value="UBIQUINONE BIOSYNTHESIS O-METHYLTRANSFERASE, MITOCHONDRIAL"/>
    <property type="match status" value="1"/>
</dbReference>
<evidence type="ECO:0000256" key="2">
    <source>
        <dbReference type="ARBA" id="ARBA00022679"/>
    </source>
</evidence>
<dbReference type="CDD" id="cd02440">
    <property type="entry name" value="AdoMet_MTases"/>
    <property type="match status" value="1"/>
</dbReference>
<evidence type="ECO:0000259" key="4">
    <source>
        <dbReference type="Pfam" id="PF13649"/>
    </source>
</evidence>
<dbReference type="InterPro" id="IPR029063">
    <property type="entry name" value="SAM-dependent_MTases_sf"/>
</dbReference>
<evidence type="ECO:0000313" key="6">
    <source>
        <dbReference type="Proteomes" id="UP000184076"/>
    </source>
</evidence>
<dbReference type="EMBL" id="FQVB01000012">
    <property type="protein sequence ID" value="SHF17111.1"/>
    <property type="molecule type" value="Genomic_DNA"/>
</dbReference>
<proteinExistence type="predicted"/>
<dbReference type="STRING" id="1121391.SAMN02745206_01456"/>
<dbReference type="Pfam" id="PF13649">
    <property type="entry name" value="Methyltransf_25"/>
    <property type="match status" value="1"/>
</dbReference>
<dbReference type="GO" id="GO:0008168">
    <property type="term" value="F:methyltransferase activity"/>
    <property type="evidence" value="ECO:0007669"/>
    <property type="project" value="UniProtKB-KW"/>
</dbReference>
<evidence type="ECO:0000256" key="3">
    <source>
        <dbReference type="ARBA" id="ARBA00022691"/>
    </source>
</evidence>
<dbReference type="Gene3D" id="3.40.50.150">
    <property type="entry name" value="Vaccinia Virus protein VP39"/>
    <property type="match status" value="1"/>
</dbReference>
<evidence type="ECO:0000313" key="5">
    <source>
        <dbReference type="EMBL" id="SHF17111.1"/>
    </source>
</evidence>
<dbReference type="PANTHER" id="PTHR43464">
    <property type="entry name" value="METHYLTRANSFERASE"/>
    <property type="match status" value="1"/>
</dbReference>
<organism evidence="5 6">
    <name type="scientific">Desulfacinum infernum DSM 9756</name>
    <dbReference type="NCBI Taxonomy" id="1121391"/>
    <lineage>
        <taxon>Bacteria</taxon>
        <taxon>Pseudomonadati</taxon>
        <taxon>Thermodesulfobacteriota</taxon>
        <taxon>Syntrophobacteria</taxon>
        <taxon>Syntrophobacterales</taxon>
        <taxon>Syntrophobacteraceae</taxon>
        <taxon>Desulfacinum</taxon>
    </lineage>
</organism>